<proteinExistence type="predicted"/>
<reference evidence="1 2" key="1">
    <citation type="submission" date="2019-01" db="EMBL/GenBank/DDBJ databases">
        <title>Draft Genome and Complete Hox-Cluster Characterization of the Sterlet Sturgeon (Acipenser ruthenus).</title>
        <authorList>
            <person name="Wei Q."/>
        </authorList>
    </citation>
    <scope>NUCLEOTIDE SEQUENCE [LARGE SCALE GENOMIC DNA]</scope>
    <source>
        <strain evidence="1">WHYD16114868_AA</strain>
        <tissue evidence="1">Blood</tissue>
    </source>
</reference>
<dbReference type="InterPro" id="IPR040099">
    <property type="entry name" value="ZZEF1"/>
</dbReference>
<keyword evidence="2" id="KW-1185">Reference proteome</keyword>
<dbReference type="EMBL" id="SCEB01002219">
    <property type="protein sequence ID" value="RXM95626.1"/>
    <property type="molecule type" value="Genomic_DNA"/>
</dbReference>
<dbReference type="Proteomes" id="UP000289886">
    <property type="component" value="Unassembled WGS sequence"/>
</dbReference>
<sequence>MSSSSDFLQDHHNFSGSSQKWTDFEIPGDTLYYKFISDMSNTEWGYKFTVTGGHRGRFQTGFEILKVMLADERAFHHLPLADIWEWQVGVACRQTGNLRLKAIHLLLRILVCSSESGCDLTLLRPLWQLFTTMESSLCQDPTSISVLLPLHRALTELFFTAESRAIVSAECLCRSVYYLLCANHLFNNLFKSVQCSR</sequence>
<organism evidence="1 2">
    <name type="scientific">Acipenser ruthenus</name>
    <name type="common">Sterlet sturgeon</name>
    <dbReference type="NCBI Taxonomy" id="7906"/>
    <lineage>
        <taxon>Eukaryota</taxon>
        <taxon>Metazoa</taxon>
        <taxon>Chordata</taxon>
        <taxon>Craniata</taxon>
        <taxon>Vertebrata</taxon>
        <taxon>Euteleostomi</taxon>
        <taxon>Actinopterygii</taxon>
        <taxon>Chondrostei</taxon>
        <taxon>Acipenseriformes</taxon>
        <taxon>Acipenseridae</taxon>
        <taxon>Acipenser</taxon>
    </lineage>
</organism>
<protein>
    <submittedName>
        <fullName evidence="1">Zinc finger ZZ-type and EF-hand domain-containing protein 1</fullName>
    </submittedName>
</protein>
<name>A0A444V5D5_ACIRT</name>
<dbReference type="AlphaFoldDB" id="A0A444V5D5"/>
<gene>
    <name evidence="1" type="ORF">EOD39_16651</name>
</gene>
<dbReference type="PANTHER" id="PTHR22772">
    <property type="entry name" value="NOVEL ZZ TYPE ZINC FINGER DOMAIN CONTAINING PROTEIN"/>
    <property type="match status" value="1"/>
</dbReference>
<comment type="caution">
    <text evidence="1">The sequence shown here is derived from an EMBL/GenBank/DDBJ whole genome shotgun (WGS) entry which is preliminary data.</text>
</comment>
<accession>A0A444V5D5</accession>
<evidence type="ECO:0000313" key="2">
    <source>
        <dbReference type="Proteomes" id="UP000289886"/>
    </source>
</evidence>
<dbReference type="PANTHER" id="PTHR22772:SF4">
    <property type="entry name" value="ZINC FINGER ZZ-TYPE AND EF-HAND DOMAIN-CONTAINING PROTEIN 1"/>
    <property type="match status" value="1"/>
</dbReference>
<evidence type="ECO:0000313" key="1">
    <source>
        <dbReference type="EMBL" id="RXM95626.1"/>
    </source>
</evidence>